<evidence type="ECO:0000313" key="2">
    <source>
        <dbReference type="EMBL" id="PKW12707.1"/>
    </source>
</evidence>
<sequence length="62" mass="7046">MGGFTLIEYHWRKSSYSHQNGACVELTSTLDRVRDSKDPNGPMLNVDVATFVRAVKDGRFDR</sequence>
<dbReference type="Proteomes" id="UP000233786">
    <property type="component" value="Unassembled WGS sequence"/>
</dbReference>
<dbReference type="InterPro" id="IPR007278">
    <property type="entry name" value="DUF397"/>
</dbReference>
<keyword evidence="3" id="KW-1185">Reference proteome</keyword>
<protein>
    <submittedName>
        <fullName evidence="2">Uncharacterized protein DUF397</fullName>
    </submittedName>
</protein>
<proteinExistence type="predicted"/>
<gene>
    <name evidence="2" type="ORF">A8926_0184</name>
</gene>
<evidence type="ECO:0000313" key="3">
    <source>
        <dbReference type="Proteomes" id="UP000233786"/>
    </source>
</evidence>
<evidence type="ECO:0000259" key="1">
    <source>
        <dbReference type="Pfam" id="PF04149"/>
    </source>
</evidence>
<dbReference type="AlphaFoldDB" id="A0A2N3XPV0"/>
<organism evidence="2 3">
    <name type="scientific">Saccharopolyspora spinosa</name>
    <dbReference type="NCBI Taxonomy" id="60894"/>
    <lineage>
        <taxon>Bacteria</taxon>
        <taxon>Bacillati</taxon>
        <taxon>Actinomycetota</taxon>
        <taxon>Actinomycetes</taxon>
        <taxon>Pseudonocardiales</taxon>
        <taxon>Pseudonocardiaceae</taxon>
        <taxon>Saccharopolyspora</taxon>
    </lineage>
</organism>
<feature type="domain" description="DUF397" evidence="1">
    <location>
        <begin position="10"/>
        <end position="55"/>
    </location>
</feature>
<reference evidence="2" key="1">
    <citation type="submission" date="2017-12" db="EMBL/GenBank/DDBJ databases">
        <title>Sequencing the genomes of 1000 Actinobacteria strains.</title>
        <authorList>
            <person name="Klenk H.-P."/>
        </authorList>
    </citation>
    <scope>NUCLEOTIDE SEQUENCE [LARGE SCALE GENOMIC DNA]</scope>
    <source>
        <strain evidence="2">DSM 44228</strain>
    </source>
</reference>
<accession>A0A2N3XPV0</accession>
<dbReference type="Pfam" id="PF04149">
    <property type="entry name" value="DUF397"/>
    <property type="match status" value="1"/>
</dbReference>
<dbReference type="EMBL" id="PJNB01000001">
    <property type="protein sequence ID" value="PKW12707.1"/>
    <property type="molecule type" value="Genomic_DNA"/>
</dbReference>
<name>A0A2N3XPV0_SACSN</name>
<comment type="caution">
    <text evidence="2">The sequence shown here is derived from an EMBL/GenBank/DDBJ whole genome shotgun (WGS) entry which is preliminary data.</text>
</comment>